<accession>A0ABN5MDK3</accession>
<dbReference type="Proteomes" id="UP000250143">
    <property type="component" value="Chromosome"/>
</dbReference>
<reference evidence="1 2" key="1">
    <citation type="submission" date="2017-09" db="EMBL/GenBank/DDBJ databases">
        <title>Predominant Lactobacillus spp. isolated from feces of mice subjected to short-term calorie restriction.</title>
        <authorList>
            <person name="Zhang C."/>
            <person name="Zhao L."/>
            <person name="Pan F."/>
        </authorList>
    </citation>
    <scope>NUCLEOTIDE SEQUENCE [LARGE SCALE GENOMIC DNA]</scope>
    <source>
        <strain evidence="1 2">CR141</strain>
    </source>
</reference>
<sequence>MPTRSSKLDATSLQRVYRGVHDSKDRSSEYFIDMINNGKIPISGVGNSTKGRGLYFSEAKGQALFHAKKGTTPLVGKWLLDVSGRVLNFKDAAPLRSIGDIKIGVPYKYMEYESNVDIIAILSGYDIIKKDATINVLNRGKLYWLGFTDY</sequence>
<organism evidence="1 2">
    <name type="scientific">Ligilactobacillus murinus</name>
    <dbReference type="NCBI Taxonomy" id="1622"/>
    <lineage>
        <taxon>Bacteria</taxon>
        <taxon>Bacillati</taxon>
        <taxon>Bacillota</taxon>
        <taxon>Bacilli</taxon>
        <taxon>Lactobacillales</taxon>
        <taxon>Lactobacillaceae</taxon>
        <taxon>Ligilactobacillus</taxon>
    </lineage>
</organism>
<name>A0ABN5MDK3_9LACO</name>
<evidence type="ECO:0000313" key="1">
    <source>
        <dbReference type="EMBL" id="AWZ41062.1"/>
    </source>
</evidence>
<keyword evidence="2" id="KW-1185">Reference proteome</keyword>
<protein>
    <submittedName>
        <fullName evidence="1">Uncharacterized protein</fullName>
    </submittedName>
</protein>
<evidence type="ECO:0000313" key="2">
    <source>
        <dbReference type="Proteomes" id="UP000250143"/>
    </source>
</evidence>
<proteinExistence type="predicted"/>
<gene>
    <name evidence="1" type="ORF">CPQ89_08540</name>
</gene>
<dbReference type="EMBL" id="CP023566">
    <property type="protein sequence ID" value="AWZ41062.1"/>
    <property type="molecule type" value="Genomic_DNA"/>
</dbReference>